<accession>A0A6B0UPK9</accession>
<organism evidence="2">
    <name type="scientific">Ixodes ricinus</name>
    <name type="common">Common tick</name>
    <name type="synonym">Acarus ricinus</name>
    <dbReference type="NCBI Taxonomy" id="34613"/>
    <lineage>
        <taxon>Eukaryota</taxon>
        <taxon>Metazoa</taxon>
        <taxon>Ecdysozoa</taxon>
        <taxon>Arthropoda</taxon>
        <taxon>Chelicerata</taxon>
        <taxon>Arachnida</taxon>
        <taxon>Acari</taxon>
        <taxon>Parasitiformes</taxon>
        <taxon>Ixodida</taxon>
        <taxon>Ixodoidea</taxon>
        <taxon>Ixodidae</taxon>
        <taxon>Ixodinae</taxon>
        <taxon>Ixodes</taxon>
    </lineage>
</organism>
<name>A0A6B0UPK9_IXORI</name>
<evidence type="ECO:0000313" key="2">
    <source>
        <dbReference type="EMBL" id="MXU91441.1"/>
    </source>
</evidence>
<sequence length="122" mass="14269">MKVYACFACVWLAKSRCIRKVSIKLPVTGEFRLAHQEWRGQGEIAHSMNQNGDHTGILALLPKDPITLTATRWQALWERVYYASSAWFIFFFCRFSFNFSRPFLAFFHAIFFVVSFSCLKIE</sequence>
<feature type="transmembrane region" description="Helical" evidence="1">
    <location>
        <begin position="80"/>
        <end position="97"/>
    </location>
</feature>
<keyword evidence="1" id="KW-0472">Membrane</keyword>
<evidence type="ECO:0000256" key="1">
    <source>
        <dbReference type="SAM" id="Phobius"/>
    </source>
</evidence>
<proteinExistence type="predicted"/>
<dbReference type="EMBL" id="GIFC01009358">
    <property type="protein sequence ID" value="MXU91441.1"/>
    <property type="molecule type" value="Transcribed_RNA"/>
</dbReference>
<reference evidence="2" key="1">
    <citation type="submission" date="2019-12" db="EMBL/GenBank/DDBJ databases">
        <title>An insight into the sialome of adult female Ixodes ricinus ticks feeding for 6 days.</title>
        <authorList>
            <person name="Perner J."/>
            <person name="Ribeiro J.M.C."/>
        </authorList>
    </citation>
    <scope>NUCLEOTIDE SEQUENCE</scope>
    <source>
        <strain evidence="2">Semi-engorged</strain>
        <tissue evidence="2">Salivary glands</tissue>
    </source>
</reference>
<protein>
    <submittedName>
        <fullName evidence="2">Uncharacterized protein</fullName>
    </submittedName>
</protein>
<keyword evidence="1" id="KW-0812">Transmembrane</keyword>
<keyword evidence="1" id="KW-1133">Transmembrane helix</keyword>
<feature type="transmembrane region" description="Helical" evidence="1">
    <location>
        <begin position="103"/>
        <end position="121"/>
    </location>
</feature>
<dbReference type="AlphaFoldDB" id="A0A6B0UPK9"/>